<dbReference type="Pfam" id="PF12833">
    <property type="entry name" value="HTH_18"/>
    <property type="match status" value="1"/>
</dbReference>
<dbReference type="PROSITE" id="PS01124">
    <property type="entry name" value="HTH_ARAC_FAMILY_2"/>
    <property type="match status" value="1"/>
</dbReference>
<reference evidence="5" key="1">
    <citation type="submission" date="2020-10" db="EMBL/GenBank/DDBJ databases">
        <authorList>
            <person name="Gilroy R."/>
        </authorList>
    </citation>
    <scope>NUCLEOTIDE SEQUENCE</scope>
    <source>
        <strain evidence="5">ChiGjej3B3-7149</strain>
    </source>
</reference>
<evidence type="ECO:0000259" key="4">
    <source>
        <dbReference type="PROSITE" id="PS01124"/>
    </source>
</evidence>
<dbReference type="InterPro" id="IPR020449">
    <property type="entry name" value="Tscrpt_reg_AraC-type_HTH"/>
</dbReference>
<keyword evidence="2" id="KW-0238">DNA-binding</keyword>
<comment type="caution">
    <text evidence="5">The sequence shown here is derived from an EMBL/GenBank/DDBJ whole genome shotgun (WGS) entry which is preliminary data.</text>
</comment>
<dbReference type="EMBL" id="DVHH01000224">
    <property type="protein sequence ID" value="HIR55768.1"/>
    <property type="molecule type" value="Genomic_DNA"/>
</dbReference>
<dbReference type="SMART" id="SM00342">
    <property type="entry name" value="HTH_ARAC"/>
    <property type="match status" value="1"/>
</dbReference>
<dbReference type="SUPFAM" id="SSF46689">
    <property type="entry name" value="Homeodomain-like"/>
    <property type="match status" value="2"/>
</dbReference>
<dbReference type="Proteomes" id="UP000824238">
    <property type="component" value="Unassembled WGS sequence"/>
</dbReference>
<dbReference type="InterPro" id="IPR018062">
    <property type="entry name" value="HTH_AraC-typ_CS"/>
</dbReference>
<evidence type="ECO:0000313" key="6">
    <source>
        <dbReference type="Proteomes" id="UP000824238"/>
    </source>
</evidence>
<evidence type="ECO:0000313" key="5">
    <source>
        <dbReference type="EMBL" id="HIR55768.1"/>
    </source>
</evidence>
<organism evidence="5 6">
    <name type="scientific">Candidatus Scatomorpha intestinigallinarum</name>
    <dbReference type="NCBI Taxonomy" id="2840923"/>
    <lineage>
        <taxon>Bacteria</taxon>
        <taxon>Bacillati</taxon>
        <taxon>Bacillota</taxon>
        <taxon>Clostridia</taxon>
        <taxon>Eubacteriales</taxon>
        <taxon>Candidatus Scatomorpha</taxon>
    </lineage>
</organism>
<dbReference type="InterPro" id="IPR050959">
    <property type="entry name" value="MarA-like"/>
</dbReference>
<dbReference type="Gene3D" id="1.10.10.60">
    <property type="entry name" value="Homeodomain-like"/>
    <property type="match status" value="2"/>
</dbReference>
<name>A0A9D1DN02_9FIRM</name>
<dbReference type="PANTHER" id="PTHR47504:SF5">
    <property type="entry name" value="RIGHT ORIGIN-BINDING PROTEIN"/>
    <property type="match status" value="1"/>
</dbReference>
<protein>
    <submittedName>
        <fullName evidence="5">Helix-turn-helix transcriptional regulator</fullName>
    </submittedName>
</protein>
<evidence type="ECO:0000256" key="1">
    <source>
        <dbReference type="ARBA" id="ARBA00023015"/>
    </source>
</evidence>
<dbReference type="PANTHER" id="PTHR47504">
    <property type="entry name" value="RIGHT ORIGIN-BINDING PROTEIN"/>
    <property type="match status" value="1"/>
</dbReference>
<dbReference type="GO" id="GO:0043565">
    <property type="term" value="F:sequence-specific DNA binding"/>
    <property type="evidence" value="ECO:0007669"/>
    <property type="project" value="InterPro"/>
</dbReference>
<evidence type="ECO:0000256" key="2">
    <source>
        <dbReference type="ARBA" id="ARBA00023125"/>
    </source>
</evidence>
<evidence type="ECO:0000256" key="3">
    <source>
        <dbReference type="ARBA" id="ARBA00023163"/>
    </source>
</evidence>
<dbReference type="InterPro" id="IPR018060">
    <property type="entry name" value="HTH_AraC"/>
</dbReference>
<dbReference type="PRINTS" id="PR00032">
    <property type="entry name" value="HTHARAC"/>
</dbReference>
<sequence>MNNEWQHNIQLIIDKIDACIRSKNSEALTLSALAQEFGYSEYHFSRKFRELSGIQLRDYLRYRKLALAAKRVRDSGDSLLDIALDNGFSSHEAFTRAFKEAYGITPSEYRQNPVPLALHTVIKPFDCYLAETMTASREMPEDVKAYFVRIPAHKFLHIRNYESIGYWDFWQKQSSIPGQDHDTVCALLDGIEGKLDDIGSGQVMAYINDPSGRICSWGIPLAECYGLRLPRDYNGEVPPQMLLSDIPEGDYIVFEHGPFDLETENSAVEAKIEKAMKNFDYSASGYVLDTSPGRAFYFYHDYKRYWKYIRPVRKR</sequence>
<dbReference type="AlphaFoldDB" id="A0A9D1DN02"/>
<dbReference type="GO" id="GO:0003700">
    <property type="term" value="F:DNA-binding transcription factor activity"/>
    <property type="evidence" value="ECO:0007669"/>
    <property type="project" value="InterPro"/>
</dbReference>
<gene>
    <name evidence="5" type="ORF">IAD36_09275</name>
</gene>
<reference evidence="5" key="2">
    <citation type="journal article" date="2021" name="PeerJ">
        <title>Extensive microbial diversity within the chicken gut microbiome revealed by metagenomics and culture.</title>
        <authorList>
            <person name="Gilroy R."/>
            <person name="Ravi A."/>
            <person name="Getino M."/>
            <person name="Pursley I."/>
            <person name="Horton D.L."/>
            <person name="Alikhan N.F."/>
            <person name="Baker D."/>
            <person name="Gharbi K."/>
            <person name="Hall N."/>
            <person name="Watson M."/>
            <person name="Adriaenssens E.M."/>
            <person name="Foster-Nyarko E."/>
            <person name="Jarju S."/>
            <person name="Secka A."/>
            <person name="Antonio M."/>
            <person name="Oren A."/>
            <person name="Chaudhuri R.R."/>
            <person name="La Ragione R."/>
            <person name="Hildebrand F."/>
            <person name="Pallen M.J."/>
        </authorList>
    </citation>
    <scope>NUCLEOTIDE SEQUENCE</scope>
    <source>
        <strain evidence="5">ChiGjej3B3-7149</strain>
    </source>
</reference>
<feature type="domain" description="HTH araC/xylS-type" evidence="4">
    <location>
        <begin position="14"/>
        <end position="112"/>
    </location>
</feature>
<proteinExistence type="predicted"/>
<keyword evidence="1" id="KW-0805">Transcription regulation</keyword>
<dbReference type="InterPro" id="IPR009057">
    <property type="entry name" value="Homeodomain-like_sf"/>
</dbReference>
<keyword evidence="3" id="KW-0804">Transcription</keyword>
<accession>A0A9D1DN02</accession>
<dbReference type="PROSITE" id="PS00041">
    <property type="entry name" value="HTH_ARAC_FAMILY_1"/>
    <property type="match status" value="1"/>
</dbReference>